<evidence type="ECO:0000313" key="2">
    <source>
        <dbReference type="EMBL" id="UGX95240.1"/>
    </source>
</evidence>
<dbReference type="AlphaFoldDB" id="A0A7Z0Q6G0"/>
<dbReference type="Proteomes" id="UP000564836">
    <property type="component" value="Chromosome"/>
</dbReference>
<reference evidence="2 3" key="1">
    <citation type="journal article" date="2017" name="Syst. Appl. Microbiol.">
        <title>Soybeans inoculated with root zone soils of Canadian native legumes harbour diverse and novel Bradyrhizobium spp. that possess agricultural potential.</title>
        <authorList>
            <person name="Bromfield E.S.P."/>
            <person name="Cloutier S."/>
            <person name="Tambong J.T."/>
            <person name="Tran Thi T.V."/>
        </authorList>
    </citation>
    <scope>NUCLEOTIDE SEQUENCE [LARGE SCALE GENOMIC DNA]</scope>
    <source>
        <strain evidence="2 3">323S2</strain>
    </source>
</reference>
<protein>
    <submittedName>
        <fullName evidence="1">Uncharacterized protein</fullName>
    </submittedName>
</protein>
<organism evidence="1">
    <name type="scientific">Bradyrhizobium barranii subsp. barranii</name>
    <dbReference type="NCBI Taxonomy" id="2823807"/>
    <lineage>
        <taxon>Bacteria</taxon>
        <taxon>Pseudomonadati</taxon>
        <taxon>Pseudomonadota</taxon>
        <taxon>Alphaproteobacteria</taxon>
        <taxon>Hyphomicrobiales</taxon>
        <taxon>Nitrobacteraceae</taxon>
        <taxon>Bradyrhizobium</taxon>
        <taxon>Bradyrhizobium barranii</taxon>
    </lineage>
</organism>
<gene>
    <name evidence="2" type="ORF">G6321_00008860</name>
    <name evidence="1" type="ORF">G6321_09360</name>
</gene>
<name>A0A7Z0Q6G0_9BRAD</name>
<dbReference type="RefSeq" id="WP_166344584.1">
    <property type="nucleotide sequence ID" value="NZ_CP088280.1"/>
</dbReference>
<dbReference type="EMBL" id="JACBFH010000001">
    <property type="protein sequence ID" value="NYY88659.1"/>
    <property type="molecule type" value="Genomic_DNA"/>
</dbReference>
<reference evidence="1" key="2">
    <citation type="submission" date="2020-06" db="EMBL/GenBank/DDBJ databases">
        <title>Whole Genome Sequence of Bradyrhizobium sp. Strain 323S2.</title>
        <authorList>
            <person name="Bromfield E.S.P."/>
        </authorList>
    </citation>
    <scope>NUCLEOTIDE SEQUENCE [LARGE SCALE GENOMIC DNA]</scope>
    <source>
        <strain evidence="1">323S2</strain>
    </source>
</reference>
<sequence length="469" mass="52876">MLETQIAEHNGGLLSTLAKYRADTVRVWHDTIRAIEEFINVPFFGLDDDALVAWLMAVPLDGRFFRNPTLVTSVQAALRPHLEGGTVERFCRLMLQIAAISAGFRMNGQASFGAGITLDTIGDAMIYLQSRRRHFVSLLYLMPLACRGDVKLAPLDALNVLLPQVEHSCVTITSLHLKLMLLDALPEFTLQVDEQGALASHWLETLDPWFADPERASIVVMNELRGDQIAMHSSEPVDPTKIFSAAELRNSIKLLGATYEAFGLNDSDFKAMAAVVISLSHRCRDDYVVAIGKPKLRTLLRKQGKCDPSDRERLLVNRPSTEYAVNTNAFEPFIDVGDAVVSNVNLLSRFLYAFKNIHLGSRKRFQIHPGFIFEEMVARELARIGLEITDIKRINRKEFDVVATCAGVIYNFQCKNNAIDFTQVESDRKLFIRYNRRLVAHFLRALAKEERREHLLKDELGLDNFSGIS</sequence>
<evidence type="ECO:0000313" key="1">
    <source>
        <dbReference type="EMBL" id="NYY88659.1"/>
    </source>
</evidence>
<proteinExistence type="predicted"/>
<reference evidence="2 3" key="3">
    <citation type="journal article" date="2022" name="Int. J. Syst. Evol. Microbiol.">
        <title>Strains of Bradyrhizobium barranii sp. nov. associated with legumes native to Canada are symbionts of soybeans and belong to different subspecies (subsp. barranii subsp. nov. and subsp. apii subsp. nov.) and symbiovars (sv. glycinearum and sv. septentrionale).</title>
        <authorList>
            <person name="Bromfield E.S.P."/>
            <person name="Cloutier S."/>
            <person name="Wasai-Hara S."/>
            <person name="Minamisawa K."/>
        </authorList>
    </citation>
    <scope>NUCLEOTIDE SEQUENCE [LARGE SCALE GENOMIC DNA]</scope>
    <source>
        <strain evidence="2 3">323S2</strain>
    </source>
</reference>
<accession>A0A7Z0Q6G0</accession>
<evidence type="ECO:0000313" key="3">
    <source>
        <dbReference type="Proteomes" id="UP000564836"/>
    </source>
</evidence>
<dbReference type="EMBL" id="CP088280">
    <property type="protein sequence ID" value="UGX95240.1"/>
    <property type="molecule type" value="Genomic_DNA"/>
</dbReference>
<dbReference type="SUPFAM" id="SSF52980">
    <property type="entry name" value="Restriction endonuclease-like"/>
    <property type="match status" value="1"/>
</dbReference>
<dbReference type="InterPro" id="IPR011335">
    <property type="entry name" value="Restrct_endonuc-II-like"/>
</dbReference>